<keyword evidence="2" id="KW-1185">Reference proteome</keyword>
<name>A0ABX5VL77_9MICO</name>
<proteinExistence type="predicted"/>
<accession>A0ABX5VL77</accession>
<dbReference type="RefSeq" id="WP_139073822.1">
    <property type="nucleotide sequence ID" value="NZ_CP040899.1"/>
</dbReference>
<organism evidence="1 2">
    <name type="scientific">Georgenia wutianyii</name>
    <dbReference type="NCBI Taxonomy" id="2585135"/>
    <lineage>
        <taxon>Bacteria</taxon>
        <taxon>Bacillati</taxon>
        <taxon>Actinomycetota</taxon>
        <taxon>Actinomycetes</taxon>
        <taxon>Micrococcales</taxon>
        <taxon>Bogoriellaceae</taxon>
        <taxon>Georgenia</taxon>
    </lineage>
</organism>
<dbReference type="EMBL" id="CP040899">
    <property type="protein sequence ID" value="QDB78461.1"/>
    <property type="molecule type" value="Genomic_DNA"/>
</dbReference>
<protein>
    <submittedName>
        <fullName evidence="1">Glycosyltransferase family 4 protein</fullName>
    </submittedName>
</protein>
<dbReference type="SUPFAM" id="SSF53756">
    <property type="entry name" value="UDP-Glycosyltransferase/glycogen phosphorylase"/>
    <property type="match status" value="1"/>
</dbReference>
<dbReference type="Gene3D" id="3.40.50.2000">
    <property type="entry name" value="Glycogen Phosphorylase B"/>
    <property type="match status" value="1"/>
</dbReference>
<dbReference type="Proteomes" id="UP000313948">
    <property type="component" value="Chromosome"/>
</dbReference>
<gene>
    <name evidence="1" type="ORF">FE251_03020</name>
</gene>
<evidence type="ECO:0000313" key="2">
    <source>
        <dbReference type="Proteomes" id="UP000313948"/>
    </source>
</evidence>
<sequence length="374" mass="41812">MPTRPTLLILSFSPIHADARVLRQVQLLSGSYDVTTCGYGPAPEGVVDHIEIPAEHVYWRKDQRLLLQRRYAAVYRSNEVVRYLWDRLPRGYFDVVLADDIDTVPLALSLGARAGVHVDLHEYAPRQNEEMWRWRLLVAPYLRWLCRTYLPLASSVTTVGAGLAAEYGREFGVDAAVVVNAPHYADLTPGEVGDPIRLVHSGNARRGRRLEIMLDAVAASRRPFTLDLYLMPNDPVYLAELRERAETMPEVTVHDPVPPTELARTLSAYDVGVYVLPPVSFNNLWALPNKFFDFIQGRLGLIVGPSPEMAGIVRRHGLGEVTEGFTAEALTAVLDELDPAQVRRWKQASHEVAAEYSAEQQTQGWADAVAAILR</sequence>
<evidence type="ECO:0000313" key="1">
    <source>
        <dbReference type="EMBL" id="QDB78461.1"/>
    </source>
</evidence>
<reference evidence="1 2" key="1">
    <citation type="submission" date="2019-05" db="EMBL/GenBank/DDBJ databases">
        <title>Georgenia *** sp. nov., and Georgenia *** sp. nov., isolated from the intestinal contents of plateau pika (Ochotona curzoniae) in the Qinghai-Tibet plateau of China.</title>
        <authorList>
            <person name="Tian Z."/>
        </authorList>
    </citation>
    <scope>NUCLEOTIDE SEQUENCE [LARGE SCALE GENOMIC DNA]</scope>
    <source>
        <strain evidence="1 2">Z294</strain>
    </source>
</reference>